<evidence type="ECO:0000256" key="1">
    <source>
        <dbReference type="ARBA" id="ARBA00023125"/>
    </source>
</evidence>
<keyword evidence="2" id="KW-0233">DNA recombination</keyword>
<dbReference type="SMART" id="SM00857">
    <property type="entry name" value="Resolvase"/>
    <property type="match status" value="1"/>
</dbReference>
<dbReference type="GO" id="GO:0000150">
    <property type="term" value="F:DNA strand exchange activity"/>
    <property type="evidence" value="ECO:0007669"/>
    <property type="project" value="InterPro"/>
</dbReference>
<dbReference type="Gene3D" id="3.40.50.1390">
    <property type="entry name" value="Resolvase, N-terminal catalytic domain"/>
    <property type="match status" value="1"/>
</dbReference>
<dbReference type="InterPro" id="IPR038109">
    <property type="entry name" value="DNA_bind_recomb_sf"/>
</dbReference>
<dbReference type="GO" id="GO:0003677">
    <property type="term" value="F:DNA binding"/>
    <property type="evidence" value="ECO:0007669"/>
    <property type="project" value="UniProtKB-KW"/>
</dbReference>
<dbReference type="PROSITE" id="PS51737">
    <property type="entry name" value="RECOMBINASE_DNA_BIND"/>
    <property type="match status" value="1"/>
</dbReference>
<dbReference type="InterPro" id="IPR006119">
    <property type="entry name" value="Resolv_N"/>
</dbReference>
<dbReference type="InterPro" id="IPR011109">
    <property type="entry name" value="DNA_bind_recombinase_dom"/>
</dbReference>
<proteinExistence type="predicted"/>
<dbReference type="RefSeq" id="WP_178182114.1">
    <property type="nucleotide sequence ID" value="NZ_JADMNX010000001.1"/>
</dbReference>
<dbReference type="InterPro" id="IPR025827">
    <property type="entry name" value="Zn_ribbon_recom_dom"/>
</dbReference>
<comment type="caution">
    <text evidence="5">The sequence shown here is derived from an EMBL/GenBank/DDBJ whole genome shotgun (WGS) entry which is preliminary data.</text>
</comment>
<feature type="domain" description="Recombinase" evidence="4">
    <location>
        <begin position="176"/>
        <end position="301"/>
    </location>
</feature>
<dbReference type="AlphaFoldDB" id="A0AAW6DVC6"/>
<feature type="domain" description="Resolvase/invertase-type recombinase catalytic" evidence="3">
    <location>
        <begin position="20"/>
        <end position="168"/>
    </location>
</feature>
<dbReference type="Pfam" id="PF00239">
    <property type="entry name" value="Resolvase"/>
    <property type="match status" value="1"/>
</dbReference>
<keyword evidence="1" id="KW-0238">DNA-binding</keyword>
<reference evidence="5" key="1">
    <citation type="submission" date="2023-01" db="EMBL/GenBank/DDBJ databases">
        <title>Human gut microbiome strain richness.</title>
        <authorList>
            <person name="Chen-Liaw A."/>
        </authorList>
    </citation>
    <scope>NUCLEOTIDE SEQUENCE</scope>
    <source>
        <strain evidence="5">D59st1_B8_D59t2_181005</strain>
    </source>
</reference>
<dbReference type="Pfam" id="PF07508">
    <property type="entry name" value="Recombinase"/>
    <property type="match status" value="1"/>
</dbReference>
<dbReference type="Proteomes" id="UP001211421">
    <property type="component" value="Unassembled WGS sequence"/>
</dbReference>
<organism evidence="5 6">
    <name type="scientific">Ruminococcus bicirculans</name>
    <name type="common">ex Wegman et al. 2014</name>
    <dbReference type="NCBI Taxonomy" id="1160721"/>
    <lineage>
        <taxon>Bacteria</taxon>
        <taxon>Bacillati</taxon>
        <taxon>Bacillota</taxon>
        <taxon>Clostridia</taxon>
        <taxon>Eubacteriales</taxon>
        <taxon>Oscillospiraceae</taxon>
        <taxon>Ruminococcus</taxon>
    </lineage>
</organism>
<dbReference type="Pfam" id="PF13408">
    <property type="entry name" value="Zn_ribbon_recom"/>
    <property type="match status" value="1"/>
</dbReference>
<name>A0AAW6DVC6_9FIRM</name>
<dbReference type="InterPro" id="IPR036162">
    <property type="entry name" value="Resolvase-like_N_sf"/>
</dbReference>
<accession>A0AAW6DVC6</accession>
<dbReference type="CDD" id="cd00338">
    <property type="entry name" value="Ser_Recombinase"/>
    <property type="match status" value="1"/>
</dbReference>
<evidence type="ECO:0000259" key="3">
    <source>
        <dbReference type="PROSITE" id="PS51736"/>
    </source>
</evidence>
<dbReference type="SUPFAM" id="SSF53041">
    <property type="entry name" value="Resolvase-like"/>
    <property type="match status" value="1"/>
</dbReference>
<sequence length="514" mass="60110">MPTVTVIQPTIAEEKAVKIRCAAYCRVSSDSEDQLNSFMAQTRYYSQVFEDSETEELIDIYADEGITGTREDKRDEFQRMLKDCRKGKIDRIYTKSISRFARNTRDCLKNVRELKSLGITIYFEKENIDTANMTDEMMITIMGGLAQEESTSISQNMQWSIRKRMANGTYIVSHVPYGYTKSGGKMIVNPREAEIVKRIYEDFLNGKGLLRISNDLNAGSIPKNSKGEPWNKNVVRYVLTNEKYIGDCLWQKKFTENVFPFRKSKNQGQVDSYYITDAHEPIISREDFTKVQTLLKQRGEYYGNTEFKQYPLTMKIFCDNCGKIYRRKNINGKIYWVCRTHDNRAKDCPNKAIAQKLIYISFIRLCNKLWYNYKQILVPLQTSLQDLKLKRFSGNTNVMDIHKEIAKLKEQTHVLARLKTKGFLDEAKYIEQTTELTAKINKLQVELKKLSRSDDEDETLEQIEMLFDFFEKRDKPITEFEESTFESIVEKIVVIDQHELEFHLIGGLKFKENI</sequence>
<dbReference type="InterPro" id="IPR050639">
    <property type="entry name" value="SSR_resolvase"/>
</dbReference>
<evidence type="ECO:0000259" key="4">
    <source>
        <dbReference type="PROSITE" id="PS51737"/>
    </source>
</evidence>
<evidence type="ECO:0000313" key="5">
    <source>
        <dbReference type="EMBL" id="MDB8740591.1"/>
    </source>
</evidence>
<dbReference type="Gene3D" id="3.90.1750.20">
    <property type="entry name" value="Putative Large Serine Recombinase, Chain B, Domain 2"/>
    <property type="match status" value="1"/>
</dbReference>
<dbReference type="EMBL" id="JAQMLS010000001">
    <property type="protein sequence ID" value="MDB8740591.1"/>
    <property type="molecule type" value="Genomic_DNA"/>
</dbReference>
<protein>
    <submittedName>
        <fullName evidence="5">Recombinase family protein</fullName>
    </submittedName>
</protein>
<dbReference type="PANTHER" id="PTHR30461:SF2">
    <property type="entry name" value="SERINE RECOMBINASE PINE-RELATED"/>
    <property type="match status" value="1"/>
</dbReference>
<dbReference type="PANTHER" id="PTHR30461">
    <property type="entry name" value="DNA-INVERTASE FROM LAMBDOID PROPHAGE"/>
    <property type="match status" value="1"/>
</dbReference>
<dbReference type="PROSITE" id="PS51736">
    <property type="entry name" value="RECOMBINASES_3"/>
    <property type="match status" value="1"/>
</dbReference>
<gene>
    <name evidence="5" type="ORF">PNV70_00750</name>
</gene>
<evidence type="ECO:0000313" key="6">
    <source>
        <dbReference type="Proteomes" id="UP001211421"/>
    </source>
</evidence>
<evidence type="ECO:0000256" key="2">
    <source>
        <dbReference type="ARBA" id="ARBA00023172"/>
    </source>
</evidence>